<gene>
    <name evidence="3" type="primary">ytzI</name>
    <name evidence="3" type="ORF">ACFQMN_13910</name>
</gene>
<feature type="compositionally biased region" description="Basic and acidic residues" evidence="1">
    <location>
        <begin position="48"/>
        <end position="57"/>
    </location>
</feature>
<dbReference type="EMBL" id="JBHTBY010000011">
    <property type="protein sequence ID" value="MFC7321978.1"/>
    <property type="molecule type" value="Genomic_DNA"/>
</dbReference>
<dbReference type="RefSeq" id="WP_289215902.1">
    <property type="nucleotide sequence ID" value="NZ_JAPVRC010000004.1"/>
</dbReference>
<accession>A0ABW2K784</accession>
<name>A0ABW2K784_9BACI</name>
<evidence type="ECO:0000256" key="1">
    <source>
        <dbReference type="SAM" id="MobiDB-lite"/>
    </source>
</evidence>
<keyword evidence="2" id="KW-0472">Membrane</keyword>
<feature type="region of interest" description="Disordered" evidence="1">
    <location>
        <begin position="34"/>
        <end position="57"/>
    </location>
</feature>
<evidence type="ECO:0000313" key="4">
    <source>
        <dbReference type="Proteomes" id="UP001596494"/>
    </source>
</evidence>
<sequence length="57" mass="6213">MTLTIVMIICIAIVLGIAGAFWAAISKGYAYEHTVDPHPDDQSPDNEIPPKETDSQK</sequence>
<comment type="caution">
    <text evidence="3">The sequence shown here is derived from an EMBL/GenBank/DDBJ whole genome shotgun (WGS) entry which is preliminary data.</text>
</comment>
<keyword evidence="4" id="KW-1185">Reference proteome</keyword>
<dbReference type="NCBIfam" id="NF033232">
    <property type="entry name" value="small_YtzI"/>
    <property type="match status" value="1"/>
</dbReference>
<keyword evidence="2" id="KW-1133">Transmembrane helix</keyword>
<evidence type="ECO:0000313" key="3">
    <source>
        <dbReference type="EMBL" id="MFC7321978.1"/>
    </source>
</evidence>
<dbReference type="InterPro" id="IPR047753">
    <property type="entry name" value="YtzI-like"/>
</dbReference>
<reference evidence="4" key="1">
    <citation type="journal article" date="2019" name="Int. J. Syst. Evol. Microbiol.">
        <title>The Global Catalogue of Microorganisms (GCM) 10K type strain sequencing project: providing services to taxonomists for standard genome sequencing and annotation.</title>
        <authorList>
            <consortium name="The Broad Institute Genomics Platform"/>
            <consortium name="The Broad Institute Genome Sequencing Center for Infectious Disease"/>
            <person name="Wu L."/>
            <person name="Ma J."/>
        </authorList>
    </citation>
    <scope>NUCLEOTIDE SEQUENCE [LARGE SCALE GENOMIC DNA]</scope>
    <source>
        <strain evidence="4">CCUG 73951</strain>
    </source>
</reference>
<feature type="transmembrane region" description="Helical" evidence="2">
    <location>
        <begin position="6"/>
        <end position="25"/>
    </location>
</feature>
<keyword evidence="2" id="KW-0812">Transmembrane</keyword>
<evidence type="ECO:0000256" key="2">
    <source>
        <dbReference type="SAM" id="Phobius"/>
    </source>
</evidence>
<dbReference type="Proteomes" id="UP001596494">
    <property type="component" value="Unassembled WGS sequence"/>
</dbReference>
<organism evidence="3 4">
    <name type="scientific">Halobacillus campisalis</name>
    <dbReference type="NCBI Taxonomy" id="435909"/>
    <lineage>
        <taxon>Bacteria</taxon>
        <taxon>Bacillati</taxon>
        <taxon>Bacillota</taxon>
        <taxon>Bacilli</taxon>
        <taxon>Bacillales</taxon>
        <taxon>Bacillaceae</taxon>
        <taxon>Halobacillus</taxon>
    </lineage>
</organism>
<protein>
    <submittedName>
        <fullName evidence="3">YtzI protein</fullName>
    </submittedName>
</protein>
<proteinExistence type="predicted"/>